<sequence length="71" mass="7699">MFDLKQVRSADSSAPWDISVTITWGGEIAFDRPLSGADPLHAVELAARFAASYLRGRAQDEGGTLDPPIWP</sequence>
<organism evidence="1 2">
    <name type="scientific">Sorangium cellulosum</name>
    <name type="common">Polyangium cellulosum</name>
    <dbReference type="NCBI Taxonomy" id="56"/>
    <lineage>
        <taxon>Bacteria</taxon>
        <taxon>Pseudomonadati</taxon>
        <taxon>Myxococcota</taxon>
        <taxon>Polyangia</taxon>
        <taxon>Polyangiales</taxon>
        <taxon>Polyangiaceae</taxon>
        <taxon>Sorangium</taxon>
    </lineage>
</organism>
<protein>
    <submittedName>
        <fullName evidence="1">Uncharacterized protein</fullName>
    </submittedName>
</protein>
<reference evidence="1 2" key="1">
    <citation type="submission" date="2015-09" db="EMBL/GenBank/DDBJ databases">
        <title>Sorangium comparison.</title>
        <authorList>
            <person name="Zaburannyi N."/>
            <person name="Bunk B."/>
            <person name="Overmann J."/>
            <person name="Mueller R."/>
        </authorList>
    </citation>
    <scope>NUCLEOTIDE SEQUENCE [LARGE SCALE GENOMIC DNA]</scope>
    <source>
        <strain evidence="1 2">So ceGT47</strain>
    </source>
</reference>
<dbReference type="EMBL" id="CP012670">
    <property type="protein sequence ID" value="AUX25426.1"/>
    <property type="molecule type" value="Genomic_DNA"/>
</dbReference>
<gene>
    <name evidence="1" type="ORF">SOCEGT47_059730</name>
</gene>
<proteinExistence type="predicted"/>
<evidence type="ECO:0000313" key="1">
    <source>
        <dbReference type="EMBL" id="AUX25426.1"/>
    </source>
</evidence>
<name>A0A4P2Q8A2_SORCE</name>
<dbReference type="AlphaFoldDB" id="A0A4P2Q8A2"/>
<accession>A0A4P2Q8A2</accession>
<dbReference type="Proteomes" id="UP000295781">
    <property type="component" value="Chromosome"/>
</dbReference>
<evidence type="ECO:0000313" key="2">
    <source>
        <dbReference type="Proteomes" id="UP000295781"/>
    </source>
</evidence>